<dbReference type="Pfam" id="PF13716">
    <property type="entry name" value="CRAL_TRIO_2"/>
    <property type="match status" value="1"/>
</dbReference>
<dbReference type="GO" id="GO:0005737">
    <property type="term" value="C:cytoplasm"/>
    <property type="evidence" value="ECO:0007669"/>
    <property type="project" value="TreeGrafter"/>
</dbReference>
<name>A0A8S1PBN3_PARPR</name>
<dbReference type="Proteomes" id="UP000688137">
    <property type="component" value="Unassembled WGS sequence"/>
</dbReference>
<proteinExistence type="predicted"/>
<dbReference type="SMART" id="SM00324">
    <property type="entry name" value="RhoGAP"/>
    <property type="match status" value="1"/>
</dbReference>
<dbReference type="AlphaFoldDB" id="A0A8S1PBN3"/>
<evidence type="ECO:0000313" key="3">
    <source>
        <dbReference type="Proteomes" id="UP000688137"/>
    </source>
</evidence>
<dbReference type="InterPro" id="IPR001251">
    <property type="entry name" value="CRAL-TRIO_dom"/>
</dbReference>
<dbReference type="OMA" id="EFNRMNM"/>
<reference evidence="2" key="1">
    <citation type="submission" date="2021-01" db="EMBL/GenBank/DDBJ databases">
        <authorList>
            <consortium name="Genoscope - CEA"/>
            <person name="William W."/>
        </authorList>
    </citation>
    <scope>NUCLEOTIDE SEQUENCE</scope>
</reference>
<dbReference type="InterPro" id="IPR000198">
    <property type="entry name" value="RhoGAP_dom"/>
</dbReference>
<protein>
    <recommendedName>
        <fullName evidence="1">Rho-GAP domain-containing protein</fullName>
    </recommendedName>
</protein>
<dbReference type="GO" id="GO:0007264">
    <property type="term" value="P:small GTPase-mediated signal transduction"/>
    <property type="evidence" value="ECO:0007669"/>
    <property type="project" value="TreeGrafter"/>
</dbReference>
<evidence type="ECO:0000313" key="2">
    <source>
        <dbReference type="EMBL" id="CAD8100389.1"/>
    </source>
</evidence>
<organism evidence="2 3">
    <name type="scientific">Paramecium primaurelia</name>
    <dbReference type="NCBI Taxonomy" id="5886"/>
    <lineage>
        <taxon>Eukaryota</taxon>
        <taxon>Sar</taxon>
        <taxon>Alveolata</taxon>
        <taxon>Ciliophora</taxon>
        <taxon>Intramacronucleata</taxon>
        <taxon>Oligohymenophorea</taxon>
        <taxon>Peniculida</taxon>
        <taxon>Parameciidae</taxon>
        <taxon>Paramecium</taxon>
    </lineage>
</organism>
<dbReference type="Pfam" id="PF00620">
    <property type="entry name" value="RhoGAP"/>
    <property type="match status" value="1"/>
</dbReference>
<accession>A0A8S1PBN3</accession>
<evidence type="ECO:0000259" key="1">
    <source>
        <dbReference type="PROSITE" id="PS50238"/>
    </source>
</evidence>
<dbReference type="GO" id="GO:0005096">
    <property type="term" value="F:GTPase activator activity"/>
    <property type="evidence" value="ECO:0007669"/>
    <property type="project" value="TreeGrafter"/>
</dbReference>
<dbReference type="PROSITE" id="PS50238">
    <property type="entry name" value="RHOGAP"/>
    <property type="match status" value="1"/>
</dbReference>
<dbReference type="PANTHER" id="PTHR45808">
    <property type="entry name" value="RHO GTPASE-ACTIVATING PROTEIN 68F"/>
    <property type="match status" value="1"/>
</dbReference>
<dbReference type="PANTHER" id="PTHR45808:SF2">
    <property type="entry name" value="RHO GTPASE-ACTIVATING PROTEIN 68F"/>
    <property type="match status" value="1"/>
</dbReference>
<dbReference type="CDD" id="cd00159">
    <property type="entry name" value="RhoGAP"/>
    <property type="match status" value="1"/>
</dbReference>
<sequence length="440" mass="52138">MTSNDIQQALKKYQPQLDQDYQQKLQIAKYTNLSDIEKSNFLLNLGFGQQNVFFLFDGNIQHNFDNDKMIYHTINSLDKIIDQNTYTIVYIVADHDGSKQMKRFRKMLKQLPSKYFIQLQGFYVQHANFTLRTKLVFLKSKRERVWYKKIKFIDEVEDLLKIPNFQASWLNTFPKQILTFEKIDQTQQIKQSQSSFGSHLNNQKLNQFQIPIVIDYLLSYFAINTDRFLTPDIFRQQGSINDEEQLQQMLINENYECLKTIEDVRIVCSLIKKFFLELPDPLIPDQIFKQICIKIEQITPQTEIEFLQEIFEQLPNLNQKLLIAMVNFLFSVGSYSEFNRMNMNNLAIIFAPCFMRAQIDQSQQNEKIAYQLKFLKTLFENFHKIHPQISFKLYLQYTQSLSCSSNLNNSSTGKESNIKKNQKLSSLEDEYLGQFQQKQK</sequence>
<dbReference type="EMBL" id="CAJJDM010000115">
    <property type="protein sequence ID" value="CAD8100389.1"/>
    <property type="molecule type" value="Genomic_DNA"/>
</dbReference>
<feature type="domain" description="Rho-GAP" evidence="1">
    <location>
        <begin position="203"/>
        <end position="386"/>
    </location>
</feature>
<comment type="caution">
    <text evidence="2">The sequence shown here is derived from an EMBL/GenBank/DDBJ whole genome shotgun (WGS) entry which is preliminary data.</text>
</comment>
<gene>
    <name evidence="2" type="ORF">PPRIM_AZ9-3.1.T1120091</name>
</gene>
<keyword evidence="3" id="KW-1185">Reference proteome</keyword>